<evidence type="ECO:0000313" key="2">
    <source>
        <dbReference type="Proteomes" id="UP000094385"/>
    </source>
</evidence>
<accession>A0A1E3Q595</accession>
<dbReference type="Proteomes" id="UP000094385">
    <property type="component" value="Unassembled WGS sequence"/>
</dbReference>
<keyword evidence="2" id="KW-1185">Reference proteome</keyword>
<reference evidence="1 2" key="1">
    <citation type="journal article" date="2016" name="Proc. Natl. Acad. Sci. U.S.A.">
        <title>Comparative genomics of biotechnologically important yeasts.</title>
        <authorList>
            <person name="Riley R."/>
            <person name="Haridas S."/>
            <person name="Wolfe K.H."/>
            <person name="Lopes M.R."/>
            <person name="Hittinger C.T."/>
            <person name="Goeker M."/>
            <person name="Salamov A.A."/>
            <person name="Wisecaver J.H."/>
            <person name="Long T.M."/>
            <person name="Calvey C.H."/>
            <person name="Aerts A.L."/>
            <person name="Barry K.W."/>
            <person name="Choi C."/>
            <person name="Clum A."/>
            <person name="Coughlan A.Y."/>
            <person name="Deshpande S."/>
            <person name="Douglass A.P."/>
            <person name="Hanson S.J."/>
            <person name="Klenk H.-P."/>
            <person name="LaButti K.M."/>
            <person name="Lapidus A."/>
            <person name="Lindquist E.A."/>
            <person name="Lipzen A.M."/>
            <person name="Meier-Kolthoff J.P."/>
            <person name="Ohm R.A."/>
            <person name="Otillar R.P."/>
            <person name="Pangilinan J.L."/>
            <person name="Peng Y."/>
            <person name="Rokas A."/>
            <person name="Rosa C.A."/>
            <person name="Scheuner C."/>
            <person name="Sibirny A.A."/>
            <person name="Slot J.C."/>
            <person name="Stielow J.B."/>
            <person name="Sun H."/>
            <person name="Kurtzman C.P."/>
            <person name="Blackwell M."/>
            <person name="Grigoriev I.V."/>
            <person name="Jeffries T.W."/>
        </authorList>
    </citation>
    <scope>NUCLEOTIDE SEQUENCE [LARGE SCALE GENOMIC DNA]</scope>
    <source>
        <strain evidence="1 2">NRRL Y-11557</strain>
    </source>
</reference>
<gene>
    <name evidence="1" type="ORF">LIPSTDRAFT_278062</name>
</gene>
<proteinExistence type="predicted"/>
<dbReference type="EMBL" id="KV454294">
    <property type="protein sequence ID" value="ODQ72885.1"/>
    <property type="molecule type" value="Genomic_DNA"/>
</dbReference>
<name>A0A1E3Q595_LIPST</name>
<dbReference type="AlphaFoldDB" id="A0A1E3Q595"/>
<organism evidence="1 2">
    <name type="scientific">Lipomyces starkeyi NRRL Y-11557</name>
    <dbReference type="NCBI Taxonomy" id="675824"/>
    <lineage>
        <taxon>Eukaryota</taxon>
        <taxon>Fungi</taxon>
        <taxon>Dikarya</taxon>
        <taxon>Ascomycota</taxon>
        <taxon>Saccharomycotina</taxon>
        <taxon>Lipomycetes</taxon>
        <taxon>Lipomycetales</taxon>
        <taxon>Lipomycetaceae</taxon>
        <taxon>Lipomyces</taxon>
    </lineage>
</organism>
<evidence type="ECO:0000313" key="1">
    <source>
        <dbReference type="EMBL" id="ODQ72885.1"/>
    </source>
</evidence>
<protein>
    <submittedName>
        <fullName evidence="1">Uncharacterized protein</fullName>
    </submittedName>
</protein>
<sequence length="150" mass="16151">MWSSNLVSSKIGSAFSSTLNCSSNGNASPIIRPISRLSACIVRHRPRPLPTKLISISNAISMDILLSLTYCSLLISLAFTSVLNTSINAISSVPIQLWPLKLYGPIGPLRLACHIAFSNKARSVAESELLLSRAGNRNLGLSLSHKRIPI</sequence>